<dbReference type="InterPro" id="IPR043130">
    <property type="entry name" value="CDP-OH_PTrfase_TM_dom"/>
</dbReference>
<evidence type="ECO:0000256" key="4">
    <source>
        <dbReference type="ARBA" id="ARBA00010441"/>
    </source>
</evidence>
<proteinExistence type="inferred from homology"/>
<dbReference type="GO" id="GO:0016020">
    <property type="term" value="C:membrane"/>
    <property type="evidence" value="ECO:0007669"/>
    <property type="project" value="UniProtKB-SubCell"/>
</dbReference>
<accession>A0A7R9QP79</accession>
<reference evidence="18" key="1">
    <citation type="submission" date="2020-11" db="EMBL/GenBank/DDBJ databases">
        <authorList>
            <person name="Tran Van P."/>
        </authorList>
    </citation>
    <scope>NUCLEOTIDE SEQUENCE</scope>
</reference>
<dbReference type="PANTHER" id="PTHR15362:SF4">
    <property type="entry name" value="CDP-DIACYLGLYCEROL--INOSITOL 3-PHOSPHATIDYLTRANSFERASE"/>
    <property type="match status" value="1"/>
</dbReference>
<dbReference type="AlphaFoldDB" id="A0A7R9QP79"/>
<evidence type="ECO:0000313" key="19">
    <source>
        <dbReference type="Proteomes" id="UP000728032"/>
    </source>
</evidence>
<dbReference type="InterPro" id="IPR048254">
    <property type="entry name" value="CDP_ALCOHOL_P_TRANSF_CS"/>
</dbReference>
<evidence type="ECO:0000256" key="5">
    <source>
        <dbReference type="ARBA" id="ARBA00013212"/>
    </source>
</evidence>
<protein>
    <recommendedName>
        <fullName evidence="5">CDP-diacylglycerol--inositol 3-phosphatidyltransferase</fullName>
        <ecNumber evidence="5">2.7.8.11</ecNumber>
    </recommendedName>
</protein>
<keyword evidence="19" id="KW-1185">Reference proteome</keyword>
<comment type="cofactor">
    <cofactor evidence="1">
        <name>Mn(2+)</name>
        <dbReference type="ChEBI" id="CHEBI:29035"/>
    </cofactor>
</comment>
<evidence type="ECO:0000256" key="10">
    <source>
        <dbReference type="ARBA" id="ARBA00022842"/>
    </source>
</evidence>
<feature type="transmembrane region" description="Helical" evidence="17">
    <location>
        <begin position="108"/>
        <end position="130"/>
    </location>
</feature>
<evidence type="ECO:0000256" key="9">
    <source>
        <dbReference type="ARBA" id="ARBA00022723"/>
    </source>
</evidence>
<evidence type="ECO:0000256" key="7">
    <source>
        <dbReference type="ARBA" id="ARBA00022679"/>
    </source>
</evidence>
<organism evidence="18">
    <name type="scientific">Oppiella nova</name>
    <dbReference type="NCBI Taxonomy" id="334625"/>
    <lineage>
        <taxon>Eukaryota</taxon>
        <taxon>Metazoa</taxon>
        <taxon>Ecdysozoa</taxon>
        <taxon>Arthropoda</taxon>
        <taxon>Chelicerata</taxon>
        <taxon>Arachnida</taxon>
        <taxon>Acari</taxon>
        <taxon>Acariformes</taxon>
        <taxon>Sarcoptiformes</taxon>
        <taxon>Oribatida</taxon>
        <taxon>Brachypylina</taxon>
        <taxon>Oppioidea</taxon>
        <taxon>Oppiidae</taxon>
        <taxon>Oppiella</taxon>
    </lineage>
</organism>
<keyword evidence="14" id="KW-0594">Phospholipid biosynthesis</keyword>
<evidence type="ECO:0000256" key="13">
    <source>
        <dbReference type="ARBA" id="ARBA00023136"/>
    </source>
</evidence>
<evidence type="ECO:0000256" key="2">
    <source>
        <dbReference type="ARBA" id="ARBA00001946"/>
    </source>
</evidence>
<evidence type="ECO:0000256" key="11">
    <source>
        <dbReference type="ARBA" id="ARBA00022989"/>
    </source>
</evidence>
<evidence type="ECO:0000256" key="12">
    <source>
        <dbReference type="ARBA" id="ARBA00023098"/>
    </source>
</evidence>
<dbReference type="GO" id="GO:0006661">
    <property type="term" value="P:phosphatidylinositol biosynthetic process"/>
    <property type="evidence" value="ECO:0007669"/>
    <property type="project" value="TreeGrafter"/>
</dbReference>
<dbReference type="InterPro" id="IPR000462">
    <property type="entry name" value="CDP-OH_P_trans"/>
</dbReference>
<keyword evidence="6" id="KW-0444">Lipid biosynthesis</keyword>
<dbReference type="Proteomes" id="UP000728032">
    <property type="component" value="Unassembled WGS sequence"/>
</dbReference>
<evidence type="ECO:0000256" key="14">
    <source>
        <dbReference type="ARBA" id="ARBA00023209"/>
    </source>
</evidence>
<dbReference type="GO" id="GO:0005794">
    <property type="term" value="C:Golgi apparatus"/>
    <property type="evidence" value="ECO:0007669"/>
    <property type="project" value="TreeGrafter"/>
</dbReference>
<dbReference type="GO" id="GO:0003881">
    <property type="term" value="F:CDP-diacylglycerol-inositol 3-phosphatidyltransferase activity"/>
    <property type="evidence" value="ECO:0007669"/>
    <property type="project" value="UniProtKB-EC"/>
</dbReference>
<evidence type="ECO:0000256" key="1">
    <source>
        <dbReference type="ARBA" id="ARBA00001936"/>
    </source>
</evidence>
<dbReference type="GO" id="GO:0046872">
    <property type="term" value="F:metal ion binding"/>
    <property type="evidence" value="ECO:0007669"/>
    <property type="project" value="UniProtKB-KW"/>
</dbReference>
<sequence length="165" mass="18317">MPDHYLMATVFYVTSALLDAFDGMAARRLNQSTKFGALLDQLTDRCATMCLIMTSLMLGKTSHKAFDLNENPVMRLYYTSRPVLFFMCAGNEMFYSSLYFLHFTSGPLIPVLNIHLIPLLVWVSAPVALVKAGISVLHGYISAINLSIIDLSERQATAQLSAKTD</sequence>
<comment type="similarity">
    <text evidence="4 16">Belongs to the CDP-alcohol phosphatidyltransferase class-I family.</text>
</comment>
<evidence type="ECO:0000313" key="18">
    <source>
        <dbReference type="EMBL" id="CAD7653189.1"/>
    </source>
</evidence>
<evidence type="ECO:0000256" key="16">
    <source>
        <dbReference type="RuleBase" id="RU003750"/>
    </source>
</evidence>
<evidence type="ECO:0000256" key="8">
    <source>
        <dbReference type="ARBA" id="ARBA00022692"/>
    </source>
</evidence>
<dbReference type="PROSITE" id="PS00379">
    <property type="entry name" value="CDP_ALCOHOL_P_TRANSF"/>
    <property type="match status" value="1"/>
</dbReference>
<evidence type="ECO:0000256" key="15">
    <source>
        <dbReference type="ARBA" id="ARBA00023264"/>
    </source>
</evidence>
<dbReference type="PANTHER" id="PTHR15362">
    <property type="entry name" value="PHOSPHATIDYLINOSITOL SYNTHASE"/>
    <property type="match status" value="1"/>
</dbReference>
<evidence type="ECO:0000256" key="3">
    <source>
        <dbReference type="ARBA" id="ARBA00004141"/>
    </source>
</evidence>
<dbReference type="OrthoDB" id="10251079at2759"/>
<keyword evidence="9" id="KW-0479">Metal-binding</keyword>
<keyword evidence="13 17" id="KW-0472">Membrane</keyword>
<comment type="cofactor">
    <cofactor evidence="2">
        <name>Mg(2+)</name>
        <dbReference type="ChEBI" id="CHEBI:18420"/>
    </cofactor>
</comment>
<keyword evidence="15" id="KW-1208">Phospholipid metabolism</keyword>
<dbReference type="Pfam" id="PF01066">
    <property type="entry name" value="CDP-OH_P_transf"/>
    <property type="match status" value="1"/>
</dbReference>
<keyword evidence="7 16" id="KW-0808">Transferase</keyword>
<feature type="transmembrane region" description="Helical" evidence="17">
    <location>
        <begin position="83"/>
        <end position="102"/>
    </location>
</feature>
<comment type="subcellular location">
    <subcellularLocation>
        <location evidence="3">Membrane</location>
        <topology evidence="3">Multi-pass membrane protein</topology>
    </subcellularLocation>
</comment>
<dbReference type="EMBL" id="OC921196">
    <property type="protein sequence ID" value="CAD7653189.1"/>
    <property type="molecule type" value="Genomic_DNA"/>
</dbReference>
<keyword evidence="8 17" id="KW-0812">Transmembrane</keyword>
<evidence type="ECO:0000256" key="6">
    <source>
        <dbReference type="ARBA" id="ARBA00022516"/>
    </source>
</evidence>
<dbReference type="EMBL" id="CAJPVJ010006371">
    <property type="protein sequence ID" value="CAG2170376.1"/>
    <property type="molecule type" value="Genomic_DNA"/>
</dbReference>
<keyword evidence="10" id="KW-0460">Magnesium</keyword>
<dbReference type="InterPro" id="IPR014387">
    <property type="entry name" value="CDP_diag_ino_3_P_euk"/>
</dbReference>
<keyword evidence="11 17" id="KW-1133">Transmembrane helix</keyword>
<dbReference type="EC" id="2.7.8.11" evidence="5"/>
<keyword evidence="12" id="KW-0443">Lipid metabolism</keyword>
<evidence type="ECO:0000256" key="17">
    <source>
        <dbReference type="SAM" id="Phobius"/>
    </source>
</evidence>
<dbReference type="Gene3D" id="1.20.120.1760">
    <property type="match status" value="1"/>
</dbReference>
<dbReference type="PIRSF" id="PIRSF000848">
    <property type="entry name" value="CDP_diag_ino_3_P"/>
    <property type="match status" value="1"/>
</dbReference>
<gene>
    <name evidence="18" type="ORF">ONB1V03_LOCUS9846</name>
</gene>
<name>A0A7R9QP79_9ACAR</name>